<proteinExistence type="predicted"/>
<reference evidence="7 8" key="1">
    <citation type="submission" date="2019-05" db="EMBL/GenBank/DDBJ databases">
        <title>Marinobacter panjinensis sp. nov., a moderately halophilic bacterium isolated from sea tidal flat environment.</title>
        <authorList>
            <person name="Yang W."/>
            <person name="An M."/>
            <person name="He W."/>
            <person name="Luo X."/>
            <person name="Zhu L."/>
            <person name="Chen G."/>
            <person name="Zhang Y."/>
            <person name="Wang Y."/>
        </authorList>
    </citation>
    <scope>NUCLEOTIDE SEQUENCE [LARGE SCALE GENOMIC DNA]</scope>
    <source>
        <strain evidence="7 8">PJ-16</strain>
    </source>
</reference>
<accession>A0A4U6R8F9</accession>
<keyword evidence="8" id="KW-1185">Reference proteome</keyword>
<dbReference type="Pfam" id="PF05154">
    <property type="entry name" value="TM2"/>
    <property type="match status" value="1"/>
</dbReference>
<keyword evidence="4 5" id="KW-0472">Membrane</keyword>
<feature type="domain" description="TM2" evidence="6">
    <location>
        <begin position="68"/>
        <end position="112"/>
    </location>
</feature>
<gene>
    <name evidence="7" type="ORF">FDP08_15135</name>
</gene>
<protein>
    <submittedName>
        <fullName evidence="7">TM2 domain-containing protein</fullName>
    </submittedName>
</protein>
<feature type="transmembrane region" description="Helical" evidence="5">
    <location>
        <begin position="97"/>
        <end position="130"/>
    </location>
</feature>
<dbReference type="GO" id="GO:0016020">
    <property type="term" value="C:membrane"/>
    <property type="evidence" value="ECO:0007669"/>
    <property type="project" value="UniProtKB-SubCell"/>
</dbReference>
<dbReference type="AlphaFoldDB" id="A0A4U6R8F9"/>
<evidence type="ECO:0000313" key="7">
    <source>
        <dbReference type="EMBL" id="TKV69338.1"/>
    </source>
</evidence>
<evidence type="ECO:0000256" key="3">
    <source>
        <dbReference type="ARBA" id="ARBA00022989"/>
    </source>
</evidence>
<comment type="caution">
    <text evidence="7">The sequence shown here is derived from an EMBL/GenBank/DDBJ whole genome shotgun (WGS) entry which is preliminary data.</text>
</comment>
<name>A0A4U6R8F9_9GAMM</name>
<dbReference type="Proteomes" id="UP000308488">
    <property type="component" value="Unassembled WGS sequence"/>
</dbReference>
<dbReference type="InterPro" id="IPR007829">
    <property type="entry name" value="TM2"/>
</dbReference>
<evidence type="ECO:0000259" key="6">
    <source>
        <dbReference type="Pfam" id="PF05154"/>
    </source>
</evidence>
<keyword evidence="3 5" id="KW-1133">Transmembrane helix</keyword>
<evidence type="ECO:0000256" key="2">
    <source>
        <dbReference type="ARBA" id="ARBA00022692"/>
    </source>
</evidence>
<sequence>MKGKILDFNSEDRTGLISGDDGNRYKVDIAHWKGNALPAQGTVVDFGVNGEYAEDVYPDGGVASKGSSKKIGAALFAFFLGAFGAHKFYLGYTKQGVIMLLTFLFGLILFGIPSMIIGVIAFIEFVLYLVKSDEEFERTYVTGNKAWF</sequence>
<dbReference type="OrthoDB" id="9816361at2"/>
<evidence type="ECO:0000313" key="8">
    <source>
        <dbReference type="Proteomes" id="UP000308488"/>
    </source>
</evidence>
<dbReference type="EMBL" id="SZYH01000001">
    <property type="protein sequence ID" value="TKV69338.1"/>
    <property type="molecule type" value="Genomic_DNA"/>
</dbReference>
<comment type="subcellular location">
    <subcellularLocation>
        <location evidence="1">Membrane</location>
        <topology evidence="1">Multi-pass membrane protein</topology>
    </subcellularLocation>
</comment>
<evidence type="ECO:0000256" key="5">
    <source>
        <dbReference type="SAM" id="Phobius"/>
    </source>
</evidence>
<keyword evidence="2 5" id="KW-0812">Transmembrane</keyword>
<organism evidence="7 8">
    <name type="scientific">Marinobacter panjinensis</name>
    <dbReference type="NCBI Taxonomy" id="2576384"/>
    <lineage>
        <taxon>Bacteria</taxon>
        <taxon>Pseudomonadati</taxon>
        <taxon>Pseudomonadota</taxon>
        <taxon>Gammaproteobacteria</taxon>
        <taxon>Pseudomonadales</taxon>
        <taxon>Marinobacteraceae</taxon>
        <taxon>Marinobacter</taxon>
    </lineage>
</organism>
<evidence type="ECO:0000256" key="4">
    <source>
        <dbReference type="ARBA" id="ARBA00023136"/>
    </source>
</evidence>
<feature type="transmembrane region" description="Helical" evidence="5">
    <location>
        <begin position="71"/>
        <end position="91"/>
    </location>
</feature>
<evidence type="ECO:0000256" key="1">
    <source>
        <dbReference type="ARBA" id="ARBA00004141"/>
    </source>
</evidence>